<feature type="region of interest" description="Disordered" evidence="2">
    <location>
        <begin position="93"/>
        <end position="113"/>
    </location>
</feature>
<gene>
    <name evidence="4" type="ORF">KC19_4G169300</name>
</gene>
<feature type="coiled-coil region" evidence="1">
    <location>
        <begin position="23"/>
        <end position="78"/>
    </location>
</feature>
<dbReference type="InterPro" id="IPR012458">
    <property type="entry name" value="DUF1664"/>
</dbReference>
<feature type="compositionally biased region" description="Basic and acidic residues" evidence="2">
    <location>
        <begin position="93"/>
        <end position="103"/>
    </location>
</feature>
<accession>A0A8T0I9M4</accession>
<dbReference type="Proteomes" id="UP000822688">
    <property type="component" value="Chromosome 4"/>
</dbReference>
<organism evidence="4 5">
    <name type="scientific">Ceratodon purpureus</name>
    <name type="common">Fire moss</name>
    <name type="synonym">Dicranum purpureum</name>
    <dbReference type="NCBI Taxonomy" id="3225"/>
    <lineage>
        <taxon>Eukaryota</taxon>
        <taxon>Viridiplantae</taxon>
        <taxon>Streptophyta</taxon>
        <taxon>Embryophyta</taxon>
        <taxon>Bryophyta</taxon>
        <taxon>Bryophytina</taxon>
        <taxon>Bryopsida</taxon>
        <taxon>Dicranidae</taxon>
        <taxon>Pseudoditrichales</taxon>
        <taxon>Ditrichaceae</taxon>
        <taxon>Ceratodon</taxon>
    </lineage>
</organism>
<evidence type="ECO:0000256" key="1">
    <source>
        <dbReference type="SAM" id="Coils"/>
    </source>
</evidence>
<evidence type="ECO:0000259" key="3">
    <source>
        <dbReference type="Pfam" id="PF07889"/>
    </source>
</evidence>
<evidence type="ECO:0000256" key="2">
    <source>
        <dbReference type="SAM" id="MobiDB-lite"/>
    </source>
</evidence>
<comment type="caution">
    <text evidence="4">The sequence shown here is derived from an EMBL/GenBank/DDBJ whole genome shotgun (WGS) entry which is preliminary data.</text>
</comment>
<sequence>MTNAIAKIWQELAEVSASLSCAKNKLTSKLDEVVANIEETDKTKKAFKDTMFDTRKEAERSKDKIAEVQDLIQGLQMRISEIDDLAAPISEYETAKETSHNDELSTNIVAEET</sequence>
<evidence type="ECO:0000313" key="4">
    <source>
        <dbReference type="EMBL" id="KAG0580384.1"/>
    </source>
</evidence>
<dbReference type="Pfam" id="PF07889">
    <property type="entry name" value="DUF1664"/>
    <property type="match status" value="1"/>
</dbReference>
<protein>
    <recommendedName>
        <fullName evidence="3">DUF1664 domain-containing protein</fullName>
    </recommendedName>
</protein>
<feature type="domain" description="DUF1664" evidence="3">
    <location>
        <begin position="1"/>
        <end position="83"/>
    </location>
</feature>
<evidence type="ECO:0000313" key="5">
    <source>
        <dbReference type="Proteomes" id="UP000822688"/>
    </source>
</evidence>
<name>A0A8T0I9M4_CERPU</name>
<keyword evidence="1" id="KW-0175">Coiled coil</keyword>
<dbReference type="EMBL" id="CM026424">
    <property type="protein sequence ID" value="KAG0580384.1"/>
    <property type="molecule type" value="Genomic_DNA"/>
</dbReference>
<reference evidence="4" key="1">
    <citation type="submission" date="2020-06" db="EMBL/GenBank/DDBJ databases">
        <title>WGS assembly of Ceratodon purpureus strain R40.</title>
        <authorList>
            <person name="Carey S.B."/>
            <person name="Jenkins J."/>
            <person name="Shu S."/>
            <person name="Lovell J.T."/>
            <person name="Sreedasyam A."/>
            <person name="Maumus F."/>
            <person name="Tiley G.P."/>
            <person name="Fernandez-Pozo N."/>
            <person name="Barry K."/>
            <person name="Chen C."/>
            <person name="Wang M."/>
            <person name="Lipzen A."/>
            <person name="Daum C."/>
            <person name="Saski C.A."/>
            <person name="Payton A.C."/>
            <person name="Mcbreen J.C."/>
            <person name="Conrad R.E."/>
            <person name="Kollar L.M."/>
            <person name="Olsson S."/>
            <person name="Huttunen S."/>
            <person name="Landis J.B."/>
            <person name="Wickett N.J."/>
            <person name="Johnson M.G."/>
            <person name="Rensing S.A."/>
            <person name="Grimwood J."/>
            <person name="Schmutz J."/>
            <person name="Mcdaniel S.F."/>
        </authorList>
    </citation>
    <scope>NUCLEOTIDE SEQUENCE</scope>
    <source>
        <strain evidence="4">R40</strain>
    </source>
</reference>
<feature type="compositionally biased region" description="Polar residues" evidence="2">
    <location>
        <begin position="104"/>
        <end position="113"/>
    </location>
</feature>
<proteinExistence type="predicted"/>
<dbReference type="AlphaFoldDB" id="A0A8T0I9M4"/>
<keyword evidence="5" id="KW-1185">Reference proteome</keyword>